<feature type="chain" id="PRO_5045129311" evidence="4">
    <location>
        <begin position="31"/>
        <end position="416"/>
    </location>
</feature>
<evidence type="ECO:0000256" key="1">
    <source>
        <dbReference type="ARBA" id="ARBA00008520"/>
    </source>
</evidence>
<comment type="similarity">
    <text evidence="1">Belongs to the bacterial solute-binding protein 1 family.</text>
</comment>
<reference evidence="5 6" key="1">
    <citation type="submission" date="2021-04" db="EMBL/GenBank/DDBJ databases">
        <title>Ruania sp. nov., isolated from sandy soil of mangrove forest.</title>
        <authorList>
            <person name="Ge X."/>
            <person name="Huang R."/>
            <person name="Liu W."/>
        </authorList>
    </citation>
    <scope>NUCLEOTIDE SEQUENCE [LARGE SCALE GENOMIC DNA]</scope>
    <source>
        <strain evidence="5 6">N2-46</strain>
    </source>
</reference>
<evidence type="ECO:0000256" key="2">
    <source>
        <dbReference type="ARBA" id="ARBA00022448"/>
    </source>
</evidence>
<dbReference type="Gene3D" id="3.40.190.10">
    <property type="entry name" value="Periplasmic binding protein-like II"/>
    <property type="match status" value="1"/>
</dbReference>
<comment type="caution">
    <text evidence="5">The sequence shown here is derived from an EMBL/GenBank/DDBJ whole genome shotgun (WGS) entry which is preliminary data.</text>
</comment>
<dbReference type="CDD" id="cd13585">
    <property type="entry name" value="PBP2_TMBP_like"/>
    <property type="match status" value="1"/>
</dbReference>
<dbReference type="PANTHER" id="PTHR30061">
    <property type="entry name" value="MALTOSE-BINDING PERIPLASMIC PROTEIN"/>
    <property type="match status" value="1"/>
</dbReference>
<keyword evidence="3 4" id="KW-0732">Signal</keyword>
<organism evidence="5 6">
    <name type="scientific">Occultella gossypii</name>
    <dbReference type="NCBI Taxonomy" id="2800820"/>
    <lineage>
        <taxon>Bacteria</taxon>
        <taxon>Bacillati</taxon>
        <taxon>Actinomycetota</taxon>
        <taxon>Actinomycetes</taxon>
        <taxon>Micrococcales</taxon>
        <taxon>Ruaniaceae</taxon>
        <taxon>Occultella</taxon>
    </lineage>
</organism>
<dbReference type="Pfam" id="PF01547">
    <property type="entry name" value="SBP_bac_1"/>
    <property type="match status" value="1"/>
</dbReference>
<evidence type="ECO:0000256" key="3">
    <source>
        <dbReference type="ARBA" id="ARBA00022729"/>
    </source>
</evidence>
<keyword evidence="6" id="KW-1185">Reference proteome</keyword>
<evidence type="ECO:0000313" key="6">
    <source>
        <dbReference type="Proteomes" id="UP000826651"/>
    </source>
</evidence>
<dbReference type="Proteomes" id="UP000826651">
    <property type="component" value="Unassembled WGS sequence"/>
</dbReference>
<protein>
    <submittedName>
        <fullName evidence="5">Sugar ABC transporter substrate-binding protein</fullName>
    </submittedName>
</protein>
<dbReference type="PROSITE" id="PS51257">
    <property type="entry name" value="PROKAR_LIPOPROTEIN"/>
    <property type="match status" value="1"/>
</dbReference>
<dbReference type="PANTHER" id="PTHR30061:SF50">
    <property type="entry name" value="MALTOSE_MALTODEXTRIN-BINDING PERIPLASMIC PROTEIN"/>
    <property type="match status" value="1"/>
</dbReference>
<evidence type="ECO:0000313" key="5">
    <source>
        <dbReference type="EMBL" id="MBZ2194743.1"/>
    </source>
</evidence>
<evidence type="ECO:0000256" key="4">
    <source>
        <dbReference type="SAM" id="SignalP"/>
    </source>
</evidence>
<feature type="signal peptide" evidence="4">
    <location>
        <begin position="1"/>
        <end position="30"/>
    </location>
</feature>
<keyword evidence="2" id="KW-0813">Transport</keyword>
<gene>
    <name evidence="5" type="ORF">KCQ71_01150</name>
</gene>
<dbReference type="RefSeq" id="WP_223401961.1">
    <property type="nucleotide sequence ID" value="NZ_JAGSHT010000002.1"/>
</dbReference>
<dbReference type="InterPro" id="IPR006059">
    <property type="entry name" value="SBP"/>
</dbReference>
<name>A0ABS7S4A9_9MICO</name>
<sequence length="416" mass="44284">MTSPRPKLAGAAAAAAVAALILAGCSSSSGDDDTLSVWLPPFAAEDAEVGDLELWNGIIAPFEEEHDVDVEVTIVPWESFEERFLTGFSSGDGPDIGYMYAEMIGDYISRGQLATFTVSDEQRETFNFTDLGVYDGGQYGLPMVVGGARVLFYNKAILDDVGVEPPQTWDDLVSASTAVQAAGYDPLLMAWGEPGVGVLAQNYVNFLWQAGGELINEDGTEAAFNSPEGLEAAEFLYDLRFTHGILPESTTALNGADLNAQFAAGNAAFAFGSDPEASTYQDAGIDLGAVVLEQAGRQTFVATDVLVLAESSPHKDLAEDLAWFLLSGPSMDQFAAVAPYAPISSEQTTQADPLFADLYSGESDVLREYPVVPNSANLYTSLYENLQQMLLGSKTPEQALADAELAANESLSRNAQ</sequence>
<dbReference type="SUPFAM" id="SSF53850">
    <property type="entry name" value="Periplasmic binding protein-like II"/>
    <property type="match status" value="1"/>
</dbReference>
<accession>A0ABS7S4A9</accession>
<dbReference type="EMBL" id="JAGSHT010000002">
    <property type="protein sequence ID" value="MBZ2194743.1"/>
    <property type="molecule type" value="Genomic_DNA"/>
</dbReference>
<proteinExistence type="inferred from homology"/>